<feature type="compositionally biased region" description="Basic and acidic residues" evidence="1">
    <location>
        <begin position="1"/>
        <end position="21"/>
    </location>
</feature>
<gene>
    <name evidence="3" type="ORF">UCRPA7_5898</name>
</gene>
<keyword evidence="4" id="KW-1185">Reference proteome</keyword>
<dbReference type="Proteomes" id="UP000014074">
    <property type="component" value="Unassembled WGS sequence"/>
</dbReference>
<feature type="region of interest" description="Disordered" evidence="1">
    <location>
        <begin position="1"/>
        <end position="79"/>
    </location>
</feature>
<dbReference type="CDD" id="cd06558">
    <property type="entry name" value="crotonase-like"/>
    <property type="match status" value="1"/>
</dbReference>
<evidence type="ECO:0000259" key="2">
    <source>
        <dbReference type="Pfam" id="PF24845"/>
    </source>
</evidence>
<dbReference type="EMBL" id="KB933210">
    <property type="protein sequence ID" value="EON98584.1"/>
    <property type="molecule type" value="Genomic_DNA"/>
</dbReference>
<organism evidence="3 4">
    <name type="scientific">Phaeoacremonium minimum (strain UCR-PA7)</name>
    <name type="common">Esca disease fungus</name>
    <name type="synonym">Togninia minima</name>
    <dbReference type="NCBI Taxonomy" id="1286976"/>
    <lineage>
        <taxon>Eukaryota</taxon>
        <taxon>Fungi</taxon>
        <taxon>Dikarya</taxon>
        <taxon>Ascomycota</taxon>
        <taxon>Pezizomycotina</taxon>
        <taxon>Sordariomycetes</taxon>
        <taxon>Sordariomycetidae</taxon>
        <taxon>Togniniales</taxon>
        <taxon>Togniniaceae</taxon>
        <taxon>Phaeoacremonium</taxon>
    </lineage>
</organism>
<dbReference type="InterPro" id="IPR001753">
    <property type="entry name" value="Enoyl-CoA_hydra/iso"/>
</dbReference>
<accession>R8BH24</accession>
<dbReference type="GO" id="GO:0016853">
    <property type="term" value="F:isomerase activity"/>
    <property type="evidence" value="ECO:0007669"/>
    <property type="project" value="UniProtKB-KW"/>
</dbReference>
<dbReference type="eggNOG" id="KOG1680">
    <property type="taxonomic scope" value="Eukaryota"/>
</dbReference>
<feature type="compositionally biased region" description="Polar residues" evidence="1">
    <location>
        <begin position="22"/>
        <end position="33"/>
    </location>
</feature>
<dbReference type="Gene3D" id="3.90.226.10">
    <property type="entry name" value="2-enoyl-CoA Hydratase, Chain A, domain 1"/>
    <property type="match status" value="1"/>
</dbReference>
<dbReference type="Pfam" id="PF00378">
    <property type="entry name" value="ECH_1"/>
    <property type="match status" value="1"/>
</dbReference>
<feature type="domain" description="DUF7721" evidence="2">
    <location>
        <begin position="59"/>
        <end position="142"/>
    </location>
</feature>
<keyword evidence="3" id="KW-0413">Isomerase</keyword>
<dbReference type="HOGENOM" id="CLU_562821_0_0_1"/>
<sequence>MDKILNAFTKDDDRDERRGERQANSSVWLSDQQYPAGGNVTHGGSYPAGGGYKYDDDDDLRGAAETASRHAGDSGDTDLFSGILGALGQKKQRLADEDLDEQQAVKSHKKFFGDGDDDDDADDRSMGSAAAMQALKMFSGGQSGGNQSQSAFIGLAMSEASKLFDQKSSQGKVASGSSKESAIMQAGEMALKMYLKSGGSQSSGGGVGGLLSMASKFIPKAKNAFTGPMVSSLEKAFNLLSADPRVRCVILTGSDPQNRTFCAGMDLSQGFGTDGDPDATRDQHRDGGGRVSLAIYNCNKPVIAAINGSAVGVGVTMTLPASIRVVSKQAKIGLVFARRGIVMEACSSFFLPRLIGLSKALHLVTVGGVYPAEHPLLRDLFTEVVGPDRVLPRALELAEEVSANCSAVSTVVMKNMMYRGPETPEKTHLLESKILYDMFRGKDCKEGTDSFMEKRPVNFKGSMEDDAPTVYPWWIDDLRTKGSKL</sequence>
<dbReference type="SUPFAM" id="SSF52096">
    <property type="entry name" value="ClpP/crotonase"/>
    <property type="match status" value="1"/>
</dbReference>
<dbReference type="InterPro" id="IPR029045">
    <property type="entry name" value="ClpP/crotonase-like_dom_sf"/>
</dbReference>
<name>R8BH24_PHAM7</name>
<dbReference type="OrthoDB" id="2018133at2759"/>
<dbReference type="KEGG" id="tmn:UCRPA7_5898"/>
<feature type="region of interest" description="Disordered" evidence="1">
    <location>
        <begin position="97"/>
        <end position="125"/>
    </location>
</feature>
<evidence type="ECO:0000256" key="1">
    <source>
        <dbReference type="SAM" id="MobiDB-lite"/>
    </source>
</evidence>
<protein>
    <submittedName>
        <fullName evidence="3">Putative enoyl-hydratase isomerase protein</fullName>
    </submittedName>
</protein>
<dbReference type="PANTHER" id="PTHR39477:SF1">
    <property type="entry name" value="BETA-FLANKING PROTEIN"/>
    <property type="match status" value="1"/>
</dbReference>
<evidence type="ECO:0000313" key="4">
    <source>
        <dbReference type="Proteomes" id="UP000014074"/>
    </source>
</evidence>
<dbReference type="PANTHER" id="PTHR39477">
    <property type="entry name" value="CHROMOSOME 8, WHOLE GENOME SHOTGUN SEQUENCE"/>
    <property type="match status" value="1"/>
</dbReference>
<dbReference type="InterPro" id="IPR056138">
    <property type="entry name" value="DUF7721"/>
</dbReference>
<dbReference type="AlphaFoldDB" id="R8BH24"/>
<dbReference type="GeneID" id="19326499"/>
<reference evidence="4" key="1">
    <citation type="journal article" date="2013" name="Genome Announc.">
        <title>Draft genome sequence of the ascomycete Phaeoacremonium aleophilum strain UCR-PA7, a causal agent of the esca disease complex in grapevines.</title>
        <authorList>
            <person name="Blanco-Ulate B."/>
            <person name="Rolshausen P."/>
            <person name="Cantu D."/>
        </authorList>
    </citation>
    <scope>NUCLEOTIDE SEQUENCE [LARGE SCALE GENOMIC DNA]</scope>
    <source>
        <strain evidence="4">UCR-PA7</strain>
    </source>
</reference>
<evidence type="ECO:0000313" key="3">
    <source>
        <dbReference type="EMBL" id="EON98584.1"/>
    </source>
</evidence>
<proteinExistence type="predicted"/>
<dbReference type="Pfam" id="PF24845">
    <property type="entry name" value="DUF7721"/>
    <property type="match status" value="1"/>
</dbReference>
<dbReference type="RefSeq" id="XP_007916633.1">
    <property type="nucleotide sequence ID" value="XM_007918442.1"/>
</dbReference>